<dbReference type="AlphaFoldDB" id="A0A370L5U4"/>
<keyword evidence="4" id="KW-1185">Reference proteome</keyword>
<accession>A0A370L5U4</accession>
<dbReference type="EMBL" id="QQTP01000006">
    <property type="protein sequence ID" value="RDJ24652.1"/>
    <property type="molecule type" value="Genomic_DNA"/>
</dbReference>
<proteinExistence type="predicted"/>
<evidence type="ECO:0000313" key="4">
    <source>
        <dbReference type="Proteomes" id="UP000255207"/>
    </source>
</evidence>
<protein>
    <submittedName>
        <fullName evidence="3">DUF87 domain-containing protein</fullName>
    </submittedName>
</protein>
<dbReference type="OrthoDB" id="9806951at2"/>
<evidence type="ECO:0000259" key="2">
    <source>
        <dbReference type="Pfam" id="PF01935"/>
    </source>
</evidence>
<feature type="region of interest" description="Disordered" evidence="1">
    <location>
        <begin position="287"/>
        <end position="308"/>
    </location>
</feature>
<feature type="domain" description="Helicase HerA central" evidence="2">
    <location>
        <begin position="150"/>
        <end position="404"/>
    </location>
</feature>
<dbReference type="PANTHER" id="PTHR42957">
    <property type="entry name" value="HELICASE MJ1565-RELATED"/>
    <property type="match status" value="1"/>
</dbReference>
<evidence type="ECO:0000313" key="3">
    <source>
        <dbReference type="EMBL" id="RDJ24652.1"/>
    </source>
</evidence>
<feature type="region of interest" description="Disordered" evidence="1">
    <location>
        <begin position="1"/>
        <end position="25"/>
    </location>
</feature>
<dbReference type="RefSeq" id="WP_114829748.1">
    <property type="nucleotide sequence ID" value="NZ_QQTO01000033.1"/>
</dbReference>
<dbReference type="Proteomes" id="UP000255207">
    <property type="component" value="Unassembled WGS sequence"/>
</dbReference>
<organism evidence="3 4">
    <name type="scientific">Bosea caraganae</name>
    <dbReference type="NCBI Taxonomy" id="2763117"/>
    <lineage>
        <taxon>Bacteria</taxon>
        <taxon>Pseudomonadati</taxon>
        <taxon>Pseudomonadota</taxon>
        <taxon>Alphaproteobacteria</taxon>
        <taxon>Hyphomicrobiales</taxon>
        <taxon>Boseaceae</taxon>
        <taxon>Bosea</taxon>
    </lineage>
</organism>
<dbReference type="Pfam" id="PF01935">
    <property type="entry name" value="DUF87"/>
    <property type="match status" value="1"/>
</dbReference>
<evidence type="ECO:0000256" key="1">
    <source>
        <dbReference type="SAM" id="MobiDB-lite"/>
    </source>
</evidence>
<dbReference type="SUPFAM" id="SSF52540">
    <property type="entry name" value="P-loop containing nucleoside triphosphate hydrolases"/>
    <property type="match status" value="1"/>
</dbReference>
<sequence length="569" mass="62214">MQLAVNKSGFENDLSPDRRDLGQGPDRALGHVLACNGARATIGATLEQGSRIPQEAWTVGRMISINLGHSRIVGIVYQIKAVEQSWDDRGANDVHVEVELVGEVLEGGDGRQRFQSGITTYPPVGAVAHRIRAGDLALVHDLGGRGGTAIGHLTQDASIPATVDIERMLSRHFALVGTTGVGKSSAVSLLLRKAVSVKPQLRVLILDPHNEYAHAFPDKAVTIEASTLDLPFWMFRLDEFADVVFRGRPDPDEVDILREVIAAARARYRTISAQDMLRDLNSTLLKRPLDPTAPRRGPDNAGSSADAPLPYRMTDAFTVLDELTGLHEIRYPRTALRALKVRLETLYADPRYHFMFARANMIESMSPVIGQVFRIPQHGKPITVFQLAGLPSEVVNSVASVLARISFDLAMWSQGSYEILLLCEEAHRYVPADTALGFAPTRRAIARIAKEGRKYGCYLGVVTQRPGELDPTILSQCSTIFAMRLANDRDQQIIRSAIADASASTISFLSAIGNREAIAFGEGVATAMRMRFAQLQPHELPAMAIAEHDGLARREPGLDELVSRMRGNG</sequence>
<dbReference type="Gene3D" id="3.40.50.300">
    <property type="entry name" value="P-loop containing nucleotide triphosphate hydrolases"/>
    <property type="match status" value="2"/>
</dbReference>
<name>A0A370L5U4_9HYPH</name>
<comment type="caution">
    <text evidence="3">The sequence shown here is derived from an EMBL/GenBank/DDBJ whole genome shotgun (WGS) entry which is preliminary data.</text>
</comment>
<gene>
    <name evidence="3" type="ORF">DWE98_13305</name>
</gene>
<dbReference type="PANTHER" id="PTHR42957:SF1">
    <property type="entry name" value="HELICASE MJ1565-RELATED"/>
    <property type="match status" value="1"/>
</dbReference>
<dbReference type="InterPro" id="IPR002789">
    <property type="entry name" value="HerA_central"/>
</dbReference>
<dbReference type="InterPro" id="IPR027417">
    <property type="entry name" value="P-loop_NTPase"/>
</dbReference>
<dbReference type="InterPro" id="IPR008571">
    <property type="entry name" value="HerA-like"/>
</dbReference>
<reference evidence="4" key="1">
    <citation type="submission" date="2018-07" db="EMBL/GenBank/DDBJ databases">
        <authorList>
            <person name="Safronova V.I."/>
            <person name="Chirak E.R."/>
            <person name="Sazanova A.L."/>
        </authorList>
    </citation>
    <scope>NUCLEOTIDE SEQUENCE [LARGE SCALE GENOMIC DNA]</scope>
    <source>
        <strain evidence="4">RCAM04685</strain>
    </source>
</reference>